<evidence type="ECO:0000256" key="3">
    <source>
        <dbReference type="SAM" id="MobiDB-lite"/>
    </source>
</evidence>
<dbReference type="EMBL" id="DF144915">
    <property type="protein sequence ID" value="GAA57639.1"/>
    <property type="molecule type" value="Genomic_DNA"/>
</dbReference>
<dbReference type="InterPro" id="IPR014015">
    <property type="entry name" value="Helicase_SF3_DNA-vir"/>
</dbReference>
<keyword evidence="1" id="KW-0547">Nucleotide-binding</keyword>
<name>G7YXF9_CLOSI</name>
<keyword evidence="6" id="KW-1185">Reference proteome</keyword>
<reference key="2">
    <citation type="submission" date="2011-10" db="EMBL/GenBank/DDBJ databases">
        <title>The genome and transcriptome sequence of Clonorchis sinensis provide insights into the carcinogenic liver fluke.</title>
        <authorList>
            <person name="Wang X."/>
            <person name="Huang Y."/>
            <person name="Chen W."/>
            <person name="Liu H."/>
            <person name="Guo L."/>
            <person name="Chen Y."/>
            <person name="Luo F."/>
            <person name="Zhou W."/>
            <person name="Sun J."/>
            <person name="Mao Q."/>
            <person name="Liang P."/>
            <person name="Zhou C."/>
            <person name="Tian Y."/>
            <person name="Men J."/>
            <person name="Lv X."/>
            <person name="Huang L."/>
            <person name="Zhou J."/>
            <person name="Hu Y."/>
            <person name="Li R."/>
            <person name="Zhang F."/>
            <person name="Lei H."/>
            <person name="Li X."/>
            <person name="Hu X."/>
            <person name="Liang C."/>
            <person name="Xu J."/>
            <person name="Wu Z."/>
            <person name="Yu X."/>
        </authorList>
    </citation>
    <scope>NUCLEOTIDE SEQUENCE</scope>
    <source>
        <strain>Henan</strain>
    </source>
</reference>
<dbReference type="GO" id="GO:0019079">
    <property type="term" value="P:viral genome replication"/>
    <property type="evidence" value="ECO:0007669"/>
    <property type="project" value="InterPro"/>
</dbReference>
<feature type="region of interest" description="Disordered" evidence="3">
    <location>
        <begin position="396"/>
        <end position="436"/>
    </location>
</feature>
<proteinExistence type="predicted"/>
<organism evidence="5 6">
    <name type="scientific">Clonorchis sinensis</name>
    <name type="common">Chinese liver fluke</name>
    <dbReference type="NCBI Taxonomy" id="79923"/>
    <lineage>
        <taxon>Eukaryota</taxon>
        <taxon>Metazoa</taxon>
        <taxon>Spiralia</taxon>
        <taxon>Lophotrochozoa</taxon>
        <taxon>Platyhelminthes</taxon>
        <taxon>Trematoda</taxon>
        <taxon>Digenea</taxon>
        <taxon>Opisthorchiida</taxon>
        <taxon>Opisthorchiata</taxon>
        <taxon>Opisthorchiidae</taxon>
        <taxon>Clonorchis</taxon>
    </lineage>
</organism>
<keyword evidence="2" id="KW-0067">ATP-binding</keyword>
<accession>G7YXF9</accession>
<feature type="compositionally biased region" description="Low complexity" evidence="3">
    <location>
        <begin position="421"/>
        <end position="436"/>
    </location>
</feature>
<dbReference type="Pfam" id="PF01057">
    <property type="entry name" value="Parvo_NS1"/>
    <property type="match status" value="1"/>
</dbReference>
<sequence>MANITRKRRLDLLRNLVDTYDARSFNELNLALTYDERDDIYGEYGPQWKETAEHCIQNYTMRILVEQQTSRFEDHIRTNSHNRDCQHPRNTLDGEDWLDRLLFVNRINKQQLLADLTRVMNKQVDRKNAFVLEGPTTTGKTLFVKLIADNYIYGTVQRSGDHSQFFLMNLLNKALALMEEPRITQLTVNDFKELLGGNAFDIHVKHQKDERLTRLPVLITTNNDLTYYVLGEDGKAIRERCFYYKFFVKVGSEELPLPPSEHRWEYAKPFYEHFWALFGLHPTQWDKVEDTKQFIENKPESLANYGAKLLRGWNDDVKYQSIMEKVMHFYDTYISASNQERLQHRNLIRFNASSLASHKYYSEHIFQMGATGSDILPIGEDRLHWLETRRKAYRRPVREDPVDPSTETPPTTIKPEEQETKPTTIATPTEEAPQPEVIQETLRISSDHKMEAKRQKIDDANDPESYGSNLAVAKHAQSLFGIHYYKTDITVVRKQHLTLAQYKPGETGITQYYVTCLPYQLFEFWMLDKDGNNFRDPLANLVPVYDYIHYNHASIRLSHFVPLQQSLSSTTQQDTPALNTTPYAYVAKDSLGILDSVTAPTAIDKTVLINQQLKLPSNTYWAKESDEGLLGLANVKTFHQGETLHYNFAFDNQMNCLKQKVPRYDANSATYLPIAFGDPVDSGIMWKVKTNDTVTGYQYKIPEKDLPFLFIFLPYIEQDTPALNTTPYAYVAKDSLGILDSVTAPTAIDKTVLINQQLKLPSNTYWAKESDEGLLGLANVKTFHQGETLHYNFAFDNQMNCLKQKVPRYDANSATYLPIAFGDPVDSGIMWKVKTNDTVTGYQYKIPEKDLPFLFIFLPYIEQVNSSETIARLYAHVLMETQLNFTLWTVPDGAKHLTTNMHTKNQLNQLKHLYTNKSLWHQAYQFNG</sequence>
<gene>
    <name evidence="5" type="ORF">CLF_113006</name>
</gene>
<dbReference type="PROSITE" id="PS51206">
    <property type="entry name" value="SF3_HELICASE_1"/>
    <property type="match status" value="1"/>
</dbReference>
<dbReference type="AlphaFoldDB" id="G7YXF9"/>
<dbReference type="GO" id="GO:0005524">
    <property type="term" value="F:ATP binding"/>
    <property type="evidence" value="ECO:0007669"/>
    <property type="project" value="UniProtKB-KW"/>
</dbReference>
<dbReference type="Proteomes" id="UP000008909">
    <property type="component" value="Unassembled WGS sequence"/>
</dbReference>
<feature type="domain" description="SF3 helicase" evidence="4">
    <location>
        <begin position="104"/>
        <end position="259"/>
    </location>
</feature>
<evidence type="ECO:0000313" key="6">
    <source>
        <dbReference type="Proteomes" id="UP000008909"/>
    </source>
</evidence>
<evidence type="ECO:0000256" key="2">
    <source>
        <dbReference type="ARBA" id="ARBA00022840"/>
    </source>
</evidence>
<dbReference type="InterPro" id="IPR027417">
    <property type="entry name" value="P-loop_NTPase"/>
</dbReference>
<evidence type="ECO:0000259" key="4">
    <source>
        <dbReference type="PROSITE" id="PS51206"/>
    </source>
</evidence>
<protein>
    <submittedName>
        <fullName evidence="5">Non-capsid protein NS-1</fullName>
    </submittedName>
</protein>
<reference evidence="5" key="1">
    <citation type="journal article" date="2011" name="Genome Biol.">
        <title>The draft genome of the carcinogenic human liver fluke Clonorchis sinensis.</title>
        <authorList>
            <person name="Wang X."/>
            <person name="Chen W."/>
            <person name="Huang Y."/>
            <person name="Sun J."/>
            <person name="Men J."/>
            <person name="Liu H."/>
            <person name="Luo F."/>
            <person name="Guo L."/>
            <person name="Lv X."/>
            <person name="Deng C."/>
            <person name="Zhou C."/>
            <person name="Fan Y."/>
            <person name="Li X."/>
            <person name="Huang L."/>
            <person name="Hu Y."/>
            <person name="Liang C."/>
            <person name="Hu X."/>
            <person name="Xu J."/>
            <person name="Yu X."/>
        </authorList>
    </citation>
    <scope>NUCLEOTIDE SEQUENCE [LARGE SCALE GENOMIC DNA]</scope>
    <source>
        <strain evidence="5">Henan</strain>
    </source>
</reference>
<evidence type="ECO:0000313" key="5">
    <source>
        <dbReference type="EMBL" id="GAA57639.1"/>
    </source>
</evidence>
<dbReference type="SUPFAM" id="SSF52540">
    <property type="entry name" value="P-loop containing nucleoside triphosphate hydrolases"/>
    <property type="match status" value="1"/>
</dbReference>
<dbReference type="Gene3D" id="3.40.50.300">
    <property type="entry name" value="P-loop containing nucleotide triphosphate hydrolases"/>
    <property type="match status" value="1"/>
</dbReference>
<evidence type="ECO:0000256" key="1">
    <source>
        <dbReference type="ARBA" id="ARBA00022741"/>
    </source>
</evidence>
<dbReference type="InterPro" id="IPR001257">
    <property type="entry name" value="Parvovirus_NS1_helicase"/>
</dbReference>